<feature type="transmembrane region" description="Helical" evidence="2">
    <location>
        <begin position="321"/>
        <end position="339"/>
    </location>
</feature>
<keyword evidence="4" id="KW-1185">Reference proteome</keyword>
<keyword evidence="2" id="KW-0472">Membrane</keyword>
<feature type="region of interest" description="Disordered" evidence="1">
    <location>
        <begin position="392"/>
        <end position="418"/>
    </location>
</feature>
<keyword evidence="2" id="KW-0812">Transmembrane</keyword>
<dbReference type="EMBL" id="JAQHRD010000005">
    <property type="protein sequence ID" value="KAJ6441335.1"/>
    <property type="molecule type" value="Genomic_DNA"/>
</dbReference>
<evidence type="ECO:0000313" key="3">
    <source>
        <dbReference type="EMBL" id="KAJ6441335.1"/>
    </source>
</evidence>
<dbReference type="AlphaFoldDB" id="A0AB34FR15"/>
<evidence type="ECO:0000256" key="1">
    <source>
        <dbReference type="SAM" id="MobiDB-lite"/>
    </source>
</evidence>
<feature type="transmembrane region" description="Helical" evidence="2">
    <location>
        <begin position="107"/>
        <end position="126"/>
    </location>
</feature>
<comment type="caution">
    <text evidence="3">The sequence shown here is derived from an EMBL/GenBank/DDBJ whole genome shotgun (WGS) entry which is preliminary data.</text>
</comment>
<gene>
    <name evidence="3" type="ORF">O9K51_07131</name>
</gene>
<proteinExistence type="predicted"/>
<reference evidence="3" key="1">
    <citation type="submission" date="2023-01" db="EMBL/GenBank/DDBJ databases">
        <title>The growth and conidiation of Purpureocillium lavendulum are regulated by nitrogen source and histone H3K14 acetylation.</title>
        <authorList>
            <person name="Tang P."/>
            <person name="Han J."/>
            <person name="Zhang C."/>
            <person name="Tang P."/>
            <person name="Qi F."/>
            <person name="Zhang K."/>
            <person name="Liang L."/>
        </authorList>
    </citation>
    <scope>NUCLEOTIDE SEQUENCE</scope>
    <source>
        <strain evidence="3">YMF1.00683</strain>
    </source>
</reference>
<accession>A0AB34FR15</accession>
<name>A0AB34FR15_9HYPO</name>
<dbReference type="Proteomes" id="UP001163105">
    <property type="component" value="Unassembled WGS sequence"/>
</dbReference>
<evidence type="ECO:0000256" key="2">
    <source>
        <dbReference type="SAM" id="Phobius"/>
    </source>
</evidence>
<organism evidence="3 4">
    <name type="scientific">Purpureocillium lavendulum</name>
    <dbReference type="NCBI Taxonomy" id="1247861"/>
    <lineage>
        <taxon>Eukaryota</taxon>
        <taxon>Fungi</taxon>
        <taxon>Dikarya</taxon>
        <taxon>Ascomycota</taxon>
        <taxon>Pezizomycotina</taxon>
        <taxon>Sordariomycetes</taxon>
        <taxon>Hypocreomycetidae</taxon>
        <taxon>Hypocreales</taxon>
        <taxon>Ophiocordycipitaceae</taxon>
        <taxon>Purpureocillium</taxon>
    </lineage>
</organism>
<feature type="transmembrane region" description="Helical" evidence="2">
    <location>
        <begin position="153"/>
        <end position="174"/>
    </location>
</feature>
<feature type="compositionally biased region" description="Polar residues" evidence="1">
    <location>
        <begin position="395"/>
        <end position="410"/>
    </location>
</feature>
<protein>
    <submittedName>
        <fullName evidence="3">Uncharacterized protein</fullName>
    </submittedName>
</protein>
<evidence type="ECO:0000313" key="4">
    <source>
        <dbReference type="Proteomes" id="UP001163105"/>
    </source>
</evidence>
<keyword evidence="2" id="KW-1133">Transmembrane helix</keyword>
<sequence>MGNASDPIAGRPSTSSYTAPTPYLSDGAFTWTGESPAFTARCDVPQWRHDIMAFDLEAGCGPLTYGDSRTRFMFWPWASSGSELEHKLHDPASSDAISYSMRVRSPIYGFIARVAGFFLYCMFLFLTHPFLARWGVHCKLEDTESNTTQTSDMTYLTTMWSATLVATVAGMLLAHGYQRNGRSTGVSERANARGGRHQFATVEYFFEIFSLQLQLEFKKQAMRTRGPSMSSQHIVYTIRNHFENLTDLGYLDDHRTPIVRENIDILSQSGRECIIFAYTDFVPRATLWSVHAAVWLMALYFPVQNCHWFGQLGPSTSVSRALANMLTLSAVSSTMLTILSEMWRVWDPFGKGTNMYGWTLGIATEIDHILNEFYEYDAETLVRKHAYMGPPSNRGPASNLDSTINDGSNCHRSHPVTA</sequence>
<feature type="transmembrane region" description="Helical" evidence="2">
    <location>
        <begin position="281"/>
        <end position="301"/>
    </location>
</feature>